<dbReference type="EMBL" id="KF724688">
    <property type="protein sequence ID" value="AHX39864.1"/>
    <property type="molecule type" value="Genomic_DNA"/>
</dbReference>
<keyword evidence="6" id="KW-0732">Signal</keyword>
<sequence>MRILNHIKQLGLLSIMTLSTFVSADNADTNIRHLIGQKLMLDFRYFCQQDTHCRQPMTELPEELAQLIKQYHIGGVILFAENVQKTSQIIDLTKALQQASDTPLFISIDQEGGRVARINRAEATSFTGNMSIGATYQKHGEKYATSVASAIGKELNSLGINVNFAPTVDVNANPLNPVINVRAFGEDPKIVAQLGAAQVKAFEQNGVISALKHFPGHGDTHVDSHTGLPRVDHTLTQIKQQDLYPFSQIIKQQQPGMIMTAHIQYPALDSSTVTNKQGENMIRPATMSRAIMHDLLRGKMHYQGVTITDALDMAGISDFFTPLDAVLETFNAGVDIALMPIQVRTPDDLNQFKTFFEALKSAVESERLNRQELIQSNQRIAKLKANMLSKQVTPSLAIANSMLGNPKHRQIEADLALDAITEVKNVGLLPMQIKDGEHIHLIMPDRQKATALKQALLSEVDKKLTISITSLQAFKPQRARQAILEANWVISAHASPLQSAAEIGGMDDLAELESYEVAKQQQPKALYELMLFAHTHKKASLFISLRAPYEIAKYAPFNQAVLASYAYNVDVATENDVRGPAFTALAKVIVGHAKAHGQLPVSIGLE</sequence>
<proteinExistence type="inferred from homology"/>
<feature type="domain" description="Glycoside hydrolase family 3 N-terminal" evidence="7">
    <location>
        <begin position="59"/>
        <end position="383"/>
    </location>
</feature>
<dbReference type="InterPro" id="IPR036881">
    <property type="entry name" value="Glyco_hydro_3_C_sf"/>
</dbReference>
<reference evidence="8" key="1">
    <citation type="journal article" date="2014" name="Science">
        <title>Marine tubeworm metamorphosis induced by arrays of bacterial phage tail-like structures.</title>
        <authorList>
            <person name="Shikuma N.J."/>
            <person name="Pilhofer M."/>
            <person name="Weiss G.L."/>
            <person name="Hadfield M.G."/>
            <person name="Jensen G.J."/>
            <person name="Newman D.K."/>
        </authorList>
    </citation>
    <scope>NUCLEOTIDE SEQUENCE</scope>
    <source>
        <strain evidence="8">HI1</strain>
    </source>
</reference>
<dbReference type="SUPFAM" id="SSF51445">
    <property type="entry name" value="(Trans)glycosidases"/>
    <property type="match status" value="1"/>
</dbReference>
<dbReference type="Gene3D" id="3.20.20.300">
    <property type="entry name" value="Glycoside hydrolase, family 3, N-terminal domain"/>
    <property type="match status" value="1"/>
</dbReference>
<evidence type="ECO:0000256" key="5">
    <source>
        <dbReference type="ARBA" id="ARBA00023295"/>
    </source>
</evidence>
<dbReference type="GO" id="GO:0009254">
    <property type="term" value="P:peptidoglycan turnover"/>
    <property type="evidence" value="ECO:0007669"/>
    <property type="project" value="TreeGrafter"/>
</dbReference>
<dbReference type="PROSITE" id="PS00775">
    <property type="entry name" value="GLYCOSYL_HYDROL_F3"/>
    <property type="match status" value="1"/>
</dbReference>
<protein>
    <recommendedName>
        <fullName evidence="3">beta-N-acetylhexosaminidase</fullName>
        <ecNumber evidence="3">3.2.1.52</ecNumber>
    </recommendedName>
</protein>
<dbReference type="EC" id="3.2.1.52" evidence="3"/>
<dbReference type="PANTHER" id="PTHR30480:SF13">
    <property type="entry name" value="BETA-HEXOSAMINIDASE"/>
    <property type="match status" value="1"/>
</dbReference>
<keyword evidence="5 8" id="KW-0326">Glycosidase</keyword>
<evidence type="ECO:0000256" key="1">
    <source>
        <dbReference type="ARBA" id="ARBA00001231"/>
    </source>
</evidence>
<dbReference type="InterPro" id="IPR050226">
    <property type="entry name" value="NagZ_Beta-hexosaminidase"/>
</dbReference>
<dbReference type="GO" id="GO:0004563">
    <property type="term" value="F:beta-N-acetylhexosaminidase activity"/>
    <property type="evidence" value="ECO:0007669"/>
    <property type="project" value="UniProtKB-EC"/>
</dbReference>
<evidence type="ECO:0000256" key="6">
    <source>
        <dbReference type="SAM" id="SignalP"/>
    </source>
</evidence>
<dbReference type="Pfam" id="PF00933">
    <property type="entry name" value="Glyco_hydro_3"/>
    <property type="match status" value="1"/>
</dbReference>
<dbReference type="Gene3D" id="3.40.50.1700">
    <property type="entry name" value="Glycoside hydrolase family 3 C-terminal domain"/>
    <property type="match status" value="1"/>
</dbReference>
<comment type="catalytic activity">
    <reaction evidence="1">
        <text>Hydrolysis of terminal non-reducing N-acetyl-D-hexosamine residues in N-acetyl-beta-D-hexosaminides.</text>
        <dbReference type="EC" id="3.2.1.52"/>
    </reaction>
</comment>
<feature type="chain" id="PRO_5001523285" description="beta-N-acetylhexosaminidase" evidence="6">
    <location>
        <begin position="25"/>
        <end position="606"/>
    </location>
</feature>
<dbReference type="InterPro" id="IPR017853">
    <property type="entry name" value="GH"/>
</dbReference>
<dbReference type="InterPro" id="IPR019800">
    <property type="entry name" value="Glyco_hydro_3_AS"/>
</dbReference>
<dbReference type="GO" id="GO:0005975">
    <property type="term" value="P:carbohydrate metabolic process"/>
    <property type="evidence" value="ECO:0007669"/>
    <property type="project" value="InterPro"/>
</dbReference>
<evidence type="ECO:0000256" key="3">
    <source>
        <dbReference type="ARBA" id="ARBA00012663"/>
    </source>
</evidence>
<accession>A0A023PZ33</accession>
<evidence type="ECO:0000256" key="4">
    <source>
        <dbReference type="ARBA" id="ARBA00022801"/>
    </source>
</evidence>
<dbReference type="InterPro" id="IPR001764">
    <property type="entry name" value="Glyco_hydro_3_N"/>
</dbReference>
<organism evidence="8">
    <name type="scientific">Pseudoalteromonas luteoviolacea</name>
    <dbReference type="NCBI Taxonomy" id="43657"/>
    <lineage>
        <taxon>Bacteria</taxon>
        <taxon>Pseudomonadati</taxon>
        <taxon>Pseudomonadota</taxon>
        <taxon>Gammaproteobacteria</taxon>
        <taxon>Alteromonadales</taxon>
        <taxon>Pseudoalteromonadaceae</taxon>
        <taxon>Pseudoalteromonas</taxon>
    </lineage>
</organism>
<evidence type="ECO:0000259" key="7">
    <source>
        <dbReference type="Pfam" id="PF00933"/>
    </source>
</evidence>
<comment type="similarity">
    <text evidence="2">Belongs to the glycosyl hydrolase 3 family.</text>
</comment>
<dbReference type="AlphaFoldDB" id="A0A023PZ33"/>
<keyword evidence="4 8" id="KW-0378">Hydrolase</keyword>
<name>A0A023PZ33_9GAMM</name>
<feature type="signal peptide" evidence="6">
    <location>
        <begin position="1"/>
        <end position="24"/>
    </location>
</feature>
<dbReference type="PANTHER" id="PTHR30480">
    <property type="entry name" value="BETA-HEXOSAMINIDASE-RELATED"/>
    <property type="match status" value="1"/>
</dbReference>
<evidence type="ECO:0000256" key="2">
    <source>
        <dbReference type="ARBA" id="ARBA00005336"/>
    </source>
</evidence>
<evidence type="ECO:0000313" key="8">
    <source>
        <dbReference type="EMBL" id="AHX39864.1"/>
    </source>
</evidence>
<dbReference type="InterPro" id="IPR036962">
    <property type="entry name" value="Glyco_hydro_3_N_sf"/>
</dbReference>